<dbReference type="OrthoDB" id="203748at2759"/>
<feature type="transmembrane region" description="Helical" evidence="6">
    <location>
        <begin position="302"/>
        <end position="324"/>
    </location>
</feature>
<sequence>MRTRSRSRGRSPARGGKTSAPSNSNVSSAPSKSGNPPPGYQLMFALKYYRTQPQISSTVLTSFVWCMCLVGFEKILRWLFKLNLVQNLSPILQNERNTQIIARHIGTDFAAAVMCSYLGLTVKNGGLGPIWESLKSPRSEKLYKKARKGYANRLWTYNAEGFRIFVFFFAYQFKNLWDAYVWNDGPEFIFHHTVSIITSWHGMYPGLGQIYAVFFMGLSEISTATLVLLANFDPTLGVDGLAEAFPLTKIICAVAFVVTFVTCRNVMWPYAGWHYWKDSLEALANPKDKLAKANSGILKRTLFVLVSLTFLQFLWLGQIFVMGYQEIQNM</sequence>
<dbReference type="GO" id="GO:0005886">
    <property type="term" value="C:plasma membrane"/>
    <property type="evidence" value="ECO:0007669"/>
    <property type="project" value="TreeGrafter"/>
</dbReference>
<dbReference type="PANTHER" id="PTHR13439">
    <property type="entry name" value="CT120 PROTEIN"/>
    <property type="match status" value="1"/>
</dbReference>
<dbReference type="GO" id="GO:0055091">
    <property type="term" value="P:phospholipid homeostasis"/>
    <property type="evidence" value="ECO:0007669"/>
    <property type="project" value="TreeGrafter"/>
</dbReference>
<keyword evidence="2 6" id="KW-0812">Transmembrane</keyword>
<evidence type="ECO:0000259" key="7">
    <source>
        <dbReference type="Pfam" id="PF03798"/>
    </source>
</evidence>
<keyword evidence="9" id="KW-1185">Reference proteome</keyword>
<feature type="domain" description="TLC" evidence="7">
    <location>
        <begin position="144"/>
        <end position="320"/>
    </location>
</feature>
<reference evidence="9" key="1">
    <citation type="journal article" date="2023" name="Commun. Biol.">
        <title>Genome analysis of Parmales, the sister group of diatoms, reveals the evolutionary specialization of diatoms from phago-mixotrophs to photoautotrophs.</title>
        <authorList>
            <person name="Ban H."/>
            <person name="Sato S."/>
            <person name="Yoshikawa S."/>
            <person name="Yamada K."/>
            <person name="Nakamura Y."/>
            <person name="Ichinomiya M."/>
            <person name="Sato N."/>
            <person name="Blanc-Mathieu R."/>
            <person name="Endo H."/>
            <person name="Kuwata A."/>
            <person name="Ogata H."/>
        </authorList>
    </citation>
    <scope>NUCLEOTIDE SEQUENCE [LARGE SCALE GENOMIC DNA]</scope>
    <source>
        <strain evidence="9">NIES 3701</strain>
    </source>
</reference>
<evidence type="ECO:0000256" key="1">
    <source>
        <dbReference type="ARBA" id="ARBA00004141"/>
    </source>
</evidence>
<evidence type="ECO:0000313" key="8">
    <source>
        <dbReference type="EMBL" id="GMH77565.1"/>
    </source>
</evidence>
<evidence type="ECO:0000313" key="9">
    <source>
        <dbReference type="Proteomes" id="UP001165085"/>
    </source>
</evidence>
<dbReference type="GO" id="GO:0097035">
    <property type="term" value="P:regulation of membrane lipid distribution"/>
    <property type="evidence" value="ECO:0007669"/>
    <property type="project" value="TreeGrafter"/>
</dbReference>
<dbReference type="Pfam" id="PF03798">
    <property type="entry name" value="TRAM_LAG1_CLN8"/>
    <property type="match status" value="1"/>
</dbReference>
<comment type="caution">
    <text evidence="8">The sequence shown here is derived from an EMBL/GenBank/DDBJ whole genome shotgun (WGS) entry which is preliminary data.</text>
</comment>
<proteinExistence type="predicted"/>
<dbReference type="Proteomes" id="UP001165085">
    <property type="component" value="Unassembled WGS sequence"/>
</dbReference>
<dbReference type="GO" id="GO:0007009">
    <property type="term" value="P:plasma membrane organization"/>
    <property type="evidence" value="ECO:0007669"/>
    <property type="project" value="TreeGrafter"/>
</dbReference>
<dbReference type="EMBL" id="BRXY01000209">
    <property type="protein sequence ID" value="GMH77565.1"/>
    <property type="molecule type" value="Genomic_DNA"/>
</dbReference>
<feature type="transmembrane region" description="Helical" evidence="6">
    <location>
        <begin position="244"/>
        <end position="267"/>
    </location>
</feature>
<keyword evidence="4 6" id="KW-0472">Membrane</keyword>
<evidence type="ECO:0000256" key="5">
    <source>
        <dbReference type="SAM" id="MobiDB-lite"/>
    </source>
</evidence>
<feature type="compositionally biased region" description="Low complexity" evidence="5">
    <location>
        <begin position="12"/>
        <end position="33"/>
    </location>
</feature>
<evidence type="ECO:0000256" key="4">
    <source>
        <dbReference type="ARBA" id="ARBA00023136"/>
    </source>
</evidence>
<accession>A0A9W7AX30</accession>
<keyword evidence="3 6" id="KW-1133">Transmembrane helix</keyword>
<gene>
    <name evidence="8" type="ORF">TrST_g5708</name>
</gene>
<dbReference type="InterPro" id="IPR050846">
    <property type="entry name" value="TLCD"/>
</dbReference>
<name>A0A9W7AX30_9STRA</name>
<dbReference type="InterPro" id="IPR006634">
    <property type="entry name" value="TLC-dom"/>
</dbReference>
<feature type="region of interest" description="Disordered" evidence="5">
    <location>
        <begin position="1"/>
        <end position="35"/>
    </location>
</feature>
<dbReference type="AlphaFoldDB" id="A0A9W7AX30"/>
<dbReference type="PANTHER" id="PTHR13439:SF4">
    <property type="entry name" value="TLC DOMAIN-CONTAINING PROTEIN"/>
    <property type="match status" value="1"/>
</dbReference>
<comment type="subcellular location">
    <subcellularLocation>
        <location evidence="1">Membrane</location>
        <topology evidence="1">Multi-pass membrane protein</topology>
    </subcellularLocation>
</comment>
<feature type="compositionally biased region" description="Basic residues" evidence="5">
    <location>
        <begin position="1"/>
        <end position="11"/>
    </location>
</feature>
<evidence type="ECO:0000256" key="6">
    <source>
        <dbReference type="SAM" id="Phobius"/>
    </source>
</evidence>
<feature type="transmembrane region" description="Helical" evidence="6">
    <location>
        <begin position="210"/>
        <end position="232"/>
    </location>
</feature>
<feature type="transmembrane region" description="Helical" evidence="6">
    <location>
        <begin position="154"/>
        <end position="173"/>
    </location>
</feature>
<protein>
    <recommendedName>
        <fullName evidence="7">TLC domain-containing protein</fullName>
    </recommendedName>
</protein>
<organism evidence="8 9">
    <name type="scientific">Triparma strigata</name>
    <dbReference type="NCBI Taxonomy" id="1606541"/>
    <lineage>
        <taxon>Eukaryota</taxon>
        <taxon>Sar</taxon>
        <taxon>Stramenopiles</taxon>
        <taxon>Ochrophyta</taxon>
        <taxon>Bolidophyceae</taxon>
        <taxon>Parmales</taxon>
        <taxon>Triparmaceae</taxon>
        <taxon>Triparma</taxon>
    </lineage>
</organism>
<evidence type="ECO:0000256" key="2">
    <source>
        <dbReference type="ARBA" id="ARBA00022692"/>
    </source>
</evidence>
<evidence type="ECO:0000256" key="3">
    <source>
        <dbReference type="ARBA" id="ARBA00022989"/>
    </source>
</evidence>
<dbReference type="GO" id="GO:0071709">
    <property type="term" value="P:membrane assembly"/>
    <property type="evidence" value="ECO:0007669"/>
    <property type="project" value="TreeGrafter"/>
</dbReference>